<feature type="compositionally biased region" description="Acidic residues" evidence="6">
    <location>
        <begin position="132"/>
        <end position="149"/>
    </location>
</feature>
<evidence type="ECO:0000313" key="9">
    <source>
        <dbReference type="Proteomes" id="UP001158576"/>
    </source>
</evidence>
<feature type="compositionally biased region" description="Acidic residues" evidence="6">
    <location>
        <begin position="169"/>
        <end position="178"/>
    </location>
</feature>
<evidence type="ECO:0000256" key="1">
    <source>
        <dbReference type="ARBA" id="ARBA00004245"/>
    </source>
</evidence>
<keyword evidence="9" id="KW-1185">Reference proteome</keyword>
<dbReference type="InterPro" id="IPR059169">
    <property type="entry name" value="GCP5_N_ext"/>
</dbReference>
<dbReference type="Gene3D" id="1.20.120.1900">
    <property type="entry name" value="Gamma-tubulin complex, C-terminal domain"/>
    <property type="match status" value="1"/>
</dbReference>
<evidence type="ECO:0000256" key="5">
    <source>
        <dbReference type="ARBA" id="ARBA00023212"/>
    </source>
</evidence>
<evidence type="ECO:0000313" key="8">
    <source>
        <dbReference type="EMBL" id="CAG5107760.1"/>
    </source>
</evidence>
<dbReference type="InterPro" id="IPR042241">
    <property type="entry name" value="GCP_C_sf"/>
</dbReference>
<organism evidence="8 9">
    <name type="scientific">Oikopleura dioica</name>
    <name type="common">Tunicate</name>
    <dbReference type="NCBI Taxonomy" id="34765"/>
    <lineage>
        <taxon>Eukaryota</taxon>
        <taxon>Metazoa</taxon>
        <taxon>Chordata</taxon>
        <taxon>Tunicata</taxon>
        <taxon>Appendicularia</taxon>
        <taxon>Copelata</taxon>
        <taxon>Oikopleuridae</taxon>
        <taxon>Oikopleura</taxon>
    </lineage>
</organism>
<sequence length="1006" mass="117235">MANNEAFNALQREALSQLLTSIGVKAENLSDEVDAGIKKWRLNRFGSTNPNTVKDQIESVVDKFRMHNFTAQADDFDDHLDNFIDRALVKGKSGNSDLHWEILHFLLEMSNSPTQAAEIKNPAKKANASIEEQSEESEDSENSNSEEFDNGDRWDDKLSTWSEVTKSDEGEDNEDLPEENQRSGFPEIPKKFKEFKRIDRVYNLAEEFQKVADKHPTRQVYPVGEQPWKGEKTMGKLYGEVMDHVPINGTLEYWIEQTNLLHKKGYGKGFDKTKYIVANERQCQVWLCDSCMGMTENHLVIWNEEKQQASINEFILVQHTAPEWHGYIKRLLPLITNVRKVRDFFWGLTGSTRHENKFFRPAFLDFDIQLMDLLQSRVFVFFRRWRNHAMTKHTLCSTDLLVSSAMKQIFEEGMKITEIALEVISVDRSANPCDISSRTLSILFKHLPIIHKSYESFAAEYSFLLKKCMWRYVNCIQLFASQRSFIKVVPTFPLRFTDVDKDSENFIDECVARSNNFPIPPLEPALSLLYEIMRMRAVLQNWGVEERFSDRTFMLENAFEEHWDELSDKYFGRRNVLDDAYLSTRVWVSYEEKKFTKEQLESFGPFAERMKQLNKKKVYHRPEKSTDWKAIIRKPSKGNFNFKMSRGAALNCGETNPWHKEFLKPIMAHLRSQYKCYKAQLAEIDLQRYVDAHIDFFLGDMGDHVNDIAWLLMDKSLGGKLHSSLVEEVIEQCPRFHKFEFDIKIEQSSPKSALERLHIAFKMPPMLKTIISDSCQERYLRIYRRMILMACASIGVSGRFADKKNRAREEEEYSEESSEACFLSTKNLAFTEDEADEIYMQRHLQLILPTFAHAFQIAIIQPLVKQFRENAARSDTIFDLIKYHKEMVAKLETAVFFEETPVIGKKVLTILKIAKDFERNHHKRSTQEEFVKTCADLRMLTKSIHDKLVDERTRSLFQGMSEVLYYTDVRNQARNNALSAAMKFKGAHKNAQIFFPSVGTPVKKNL</sequence>
<protein>
    <submittedName>
        <fullName evidence="8">Oidioi.mRNA.OKI2018_I69.chr1.g3475.t2.cds</fullName>
    </submittedName>
</protein>
<gene>
    <name evidence="8" type="ORF">OKIOD_LOCUS12240</name>
</gene>
<dbReference type="Pfam" id="PF04130">
    <property type="entry name" value="GCP_C_terminal"/>
    <property type="match status" value="1"/>
</dbReference>
<feature type="domain" description="Gamma tubulin complex component C-terminal" evidence="7">
    <location>
        <begin position="741"/>
        <end position="937"/>
    </location>
</feature>
<dbReference type="CDD" id="cd22572">
    <property type="entry name" value="GCP5_NTD"/>
    <property type="match status" value="1"/>
</dbReference>
<feature type="region of interest" description="Disordered" evidence="6">
    <location>
        <begin position="117"/>
        <end position="188"/>
    </location>
</feature>
<keyword evidence="5" id="KW-0206">Cytoskeleton</keyword>
<evidence type="ECO:0000259" key="7">
    <source>
        <dbReference type="Pfam" id="PF04130"/>
    </source>
</evidence>
<keyword evidence="4" id="KW-0493">Microtubule</keyword>
<accession>A0ABN7SYJ2</accession>
<dbReference type="InterPro" id="IPR040457">
    <property type="entry name" value="GCP_C"/>
</dbReference>
<evidence type="ECO:0000256" key="2">
    <source>
        <dbReference type="ARBA" id="ARBA00010337"/>
    </source>
</evidence>
<evidence type="ECO:0000256" key="4">
    <source>
        <dbReference type="ARBA" id="ARBA00022701"/>
    </source>
</evidence>
<dbReference type="EMBL" id="OU015566">
    <property type="protein sequence ID" value="CAG5107760.1"/>
    <property type="molecule type" value="Genomic_DNA"/>
</dbReference>
<reference evidence="8 9" key="1">
    <citation type="submission" date="2021-04" db="EMBL/GenBank/DDBJ databases">
        <authorList>
            <person name="Bliznina A."/>
        </authorList>
    </citation>
    <scope>NUCLEOTIDE SEQUENCE [LARGE SCALE GENOMIC DNA]</scope>
</reference>
<comment type="subcellular location">
    <subcellularLocation>
        <location evidence="1">Cytoplasm</location>
        <location evidence="1">Cytoskeleton</location>
    </subcellularLocation>
</comment>
<keyword evidence="3" id="KW-0963">Cytoplasm</keyword>
<evidence type="ECO:0000256" key="6">
    <source>
        <dbReference type="SAM" id="MobiDB-lite"/>
    </source>
</evidence>
<name>A0ABN7SYJ2_OIKDI</name>
<comment type="similarity">
    <text evidence="2">Belongs to the TUBGCP family.</text>
</comment>
<dbReference type="Proteomes" id="UP001158576">
    <property type="component" value="Chromosome 1"/>
</dbReference>
<proteinExistence type="inferred from homology"/>
<evidence type="ECO:0000256" key="3">
    <source>
        <dbReference type="ARBA" id="ARBA00022490"/>
    </source>
</evidence>